<evidence type="ECO:0000256" key="3">
    <source>
        <dbReference type="ARBA" id="ARBA00022827"/>
    </source>
</evidence>
<dbReference type="Pfam" id="PF07992">
    <property type="entry name" value="Pyr_redox_2"/>
    <property type="match status" value="1"/>
</dbReference>
<dbReference type="InterPro" id="IPR050446">
    <property type="entry name" value="FAD-oxidoreductase/Apoptosis"/>
</dbReference>
<evidence type="ECO:0000256" key="1">
    <source>
        <dbReference type="ARBA" id="ARBA00001974"/>
    </source>
</evidence>
<dbReference type="PRINTS" id="PR00368">
    <property type="entry name" value="FADPNR"/>
</dbReference>
<dbReference type="RefSeq" id="WP_078197404.1">
    <property type="nucleotide sequence ID" value="NZ_CP017757.2"/>
</dbReference>
<dbReference type="SUPFAM" id="SSF55424">
    <property type="entry name" value="FAD/NAD-linked reductases, dimerisation (C-terminal) domain"/>
    <property type="match status" value="1"/>
</dbReference>
<dbReference type="GO" id="GO:0016651">
    <property type="term" value="F:oxidoreductase activity, acting on NAD(P)H"/>
    <property type="evidence" value="ECO:0007669"/>
    <property type="project" value="TreeGrafter"/>
</dbReference>
<keyword evidence="2" id="KW-0285">Flavoprotein</keyword>
<sequence>MKDYDIVIVGAGHAGAQVALHLRELGFGGSIALVGGEPHLPYQRPPLSKDYLTGALPFDRLLLRQPAFWQEHAVDLLLGHEVSIVNPLSKTVICGDDLIGYGRMVWAAGGTPRALRCPGAQGLPVLTLRSRADADRLIATARQSSRFLVVGGGYIGLEVAAALIGQGKSVTLLEASERVLSRVAGAYLSRFYEAEHRRRGVDLRTGVQVLHLERSEDGIYCATLTDGARVHADAVIAGIGIEPNVQPLADAGARCSNGVEVDSHCRTSLWDVYAIGDCALHANRHAAGARVRLESIQNATDQARVVARHIHGDPIVYDAVPWFWSLQYDMRLQTVGLAIGYDEAQPTPGPAEGSFSVLYSKGGRLIAADCVNAPAEFARIRRMLSTAAGAAPVG</sequence>
<keyword evidence="3" id="KW-0274">FAD</keyword>
<dbReference type="EMBL" id="CP017757">
    <property type="protein sequence ID" value="AQV95198.1"/>
    <property type="molecule type" value="Genomic_DNA"/>
</dbReference>
<proteinExistence type="predicted"/>
<reference evidence="8" key="1">
    <citation type="submission" date="2017-02" db="EMBL/GenBank/DDBJ databases">
        <title>Complete genome sequence of Cupriavidus necator strain NH9, a 3-chlorobenzoate degrader.</title>
        <authorList>
            <person name="Moriuchi R."/>
            <person name="Dohra H."/>
            <person name="Ogawa N."/>
        </authorList>
    </citation>
    <scope>NUCLEOTIDE SEQUENCE [LARGE SCALE GENOMIC DNA]</scope>
    <source>
        <strain evidence="8">NH9</strain>
    </source>
</reference>
<name>A0A1U9URA2_CUPNE</name>
<evidence type="ECO:0000259" key="6">
    <source>
        <dbReference type="Pfam" id="PF14759"/>
    </source>
</evidence>
<dbReference type="InterPro" id="IPR028202">
    <property type="entry name" value="Reductase_C"/>
</dbReference>
<feature type="domain" description="FAD/NAD(P)-binding" evidence="5">
    <location>
        <begin position="4"/>
        <end position="303"/>
    </location>
</feature>
<dbReference type="InterPro" id="IPR036188">
    <property type="entry name" value="FAD/NAD-bd_sf"/>
</dbReference>
<dbReference type="SUPFAM" id="SSF51905">
    <property type="entry name" value="FAD/NAD(P)-binding domain"/>
    <property type="match status" value="1"/>
</dbReference>
<dbReference type="OrthoDB" id="9769238at2"/>
<evidence type="ECO:0000313" key="7">
    <source>
        <dbReference type="EMBL" id="AQV95198.1"/>
    </source>
</evidence>
<dbReference type="GO" id="GO:0005737">
    <property type="term" value="C:cytoplasm"/>
    <property type="evidence" value="ECO:0007669"/>
    <property type="project" value="TreeGrafter"/>
</dbReference>
<dbReference type="InterPro" id="IPR023753">
    <property type="entry name" value="FAD/NAD-binding_dom"/>
</dbReference>
<evidence type="ECO:0000256" key="4">
    <source>
        <dbReference type="ARBA" id="ARBA00023002"/>
    </source>
</evidence>
<feature type="domain" description="Reductase C-terminal" evidence="6">
    <location>
        <begin position="322"/>
        <end position="388"/>
    </location>
</feature>
<dbReference type="PANTHER" id="PTHR43557:SF2">
    <property type="entry name" value="RIESKE DOMAIN-CONTAINING PROTEIN-RELATED"/>
    <property type="match status" value="1"/>
</dbReference>
<accession>A0A1U9URA2</accession>
<gene>
    <name evidence="7" type="ORF">BJN34_15065</name>
</gene>
<comment type="cofactor">
    <cofactor evidence="1">
        <name>FAD</name>
        <dbReference type="ChEBI" id="CHEBI:57692"/>
    </cofactor>
</comment>
<evidence type="ECO:0000256" key="2">
    <source>
        <dbReference type="ARBA" id="ARBA00022630"/>
    </source>
</evidence>
<dbReference type="Proteomes" id="UP000189627">
    <property type="component" value="Chromosome 1"/>
</dbReference>
<dbReference type="Gene3D" id="3.50.50.60">
    <property type="entry name" value="FAD/NAD(P)-binding domain"/>
    <property type="match status" value="2"/>
</dbReference>
<dbReference type="PANTHER" id="PTHR43557">
    <property type="entry name" value="APOPTOSIS-INDUCING FACTOR 1"/>
    <property type="match status" value="1"/>
</dbReference>
<dbReference type="AlphaFoldDB" id="A0A1U9URA2"/>
<dbReference type="PRINTS" id="PR00411">
    <property type="entry name" value="PNDRDTASEI"/>
</dbReference>
<dbReference type="KEGG" id="cuh:BJN34_15065"/>
<evidence type="ECO:0000313" key="8">
    <source>
        <dbReference type="Proteomes" id="UP000189627"/>
    </source>
</evidence>
<dbReference type="InterPro" id="IPR016156">
    <property type="entry name" value="FAD/NAD-linked_Rdtase_dimer_sf"/>
</dbReference>
<organism evidence="7 8">
    <name type="scientific">Cupriavidus necator</name>
    <name type="common">Alcaligenes eutrophus</name>
    <name type="synonym">Ralstonia eutropha</name>
    <dbReference type="NCBI Taxonomy" id="106590"/>
    <lineage>
        <taxon>Bacteria</taxon>
        <taxon>Pseudomonadati</taxon>
        <taxon>Pseudomonadota</taxon>
        <taxon>Betaproteobacteria</taxon>
        <taxon>Burkholderiales</taxon>
        <taxon>Burkholderiaceae</taxon>
        <taxon>Cupriavidus</taxon>
    </lineage>
</organism>
<evidence type="ECO:0000259" key="5">
    <source>
        <dbReference type="Pfam" id="PF07992"/>
    </source>
</evidence>
<protein>
    <submittedName>
        <fullName evidence="7">Pyridine nucleotide-disulfide oxidoreductase</fullName>
    </submittedName>
</protein>
<keyword evidence="4" id="KW-0560">Oxidoreductase</keyword>
<dbReference type="Pfam" id="PF14759">
    <property type="entry name" value="Reductase_C"/>
    <property type="match status" value="1"/>
</dbReference>
<dbReference type="Gene3D" id="3.30.390.30">
    <property type="match status" value="1"/>
</dbReference>